<accession>A0A5B0P8T0</accession>
<dbReference type="AlphaFoldDB" id="A0A5B0P8T0"/>
<feature type="chain" id="PRO_5036137695" description="Secreted protein" evidence="1">
    <location>
        <begin position="21"/>
        <end position="120"/>
    </location>
</feature>
<dbReference type="EMBL" id="VDEP01000069">
    <property type="protein sequence ID" value="KAA1134169.1"/>
    <property type="molecule type" value="Genomic_DNA"/>
</dbReference>
<evidence type="ECO:0000313" key="4">
    <source>
        <dbReference type="EMBL" id="KAA1134169.1"/>
    </source>
</evidence>
<feature type="signal peptide" evidence="1">
    <location>
        <begin position="1"/>
        <end position="20"/>
    </location>
</feature>
<keyword evidence="1" id="KW-0732">Signal</keyword>
<evidence type="ECO:0000313" key="5">
    <source>
        <dbReference type="Proteomes" id="UP000324748"/>
    </source>
</evidence>
<name>A0A5B0P8T0_PUCGR</name>
<evidence type="ECO:0000313" key="6">
    <source>
        <dbReference type="Proteomes" id="UP000325313"/>
    </source>
</evidence>
<evidence type="ECO:0000313" key="3">
    <source>
        <dbReference type="EMBL" id="KAA1101112.1"/>
    </source>
</evidence>
<protein>
    <recommendedName>
        <fullName evidence="7">Secreted protein</fullName>
    </recommendedName>
</protein>
<keyword evidence="5" id="KW-1185">Reference proteome</keyword>
<dbReference type="EMBL" id="VSWC01000053">
    <property type="protein sequence ID" value="KAA1101112.1"/>
    <property type="molecule type" value="Genomic_DNA"/>
</dbReference>
<reference evidence="5 6" key="1">
    <citation type="submission" date="2019-05" db="EMBL/GenBank/DDBJ databases">
        <title>Emergence of the Ug99 lineage of the wheat stem rust pathogen through somatic hybridization.</title>
        <authorList>
            <person name="Li F."/>
            <person name="Upadhyaya N.M."/>
            <person name="Sperschneider J."/>
            <person name="Matny O."/>
            <person name="Nguyen-Phuc H."/>
            <person name="Mago R."/>
            <person name="Raley C."/>
            <person name="Miller M.E."/>
            <person name="Silverstein K.A.T."/>
            <person name="Henningsen E."/>
            <person name="Hirsch C.D."/>
            <person name="Visser B."/>
            <person name="Pretorius Z.A."/>
            <person name="Steffenson B.J."/>
            <person name="Schwessinger B."/>
            <person name="Dodds P.N."/>
            <person name="Figueroa M."/>
        </authorList>
    </citation>
    <scope>NUCLEOTIDE SEQUENCE [LARGE SCALE GENOMIC DNA]</scope>
    <source>
        <strain evidence="2">21-0</strain>
        <strain evidence="4 6">Ug99</strain>
    </source>
</reference>
<evidence type="ECO:0000313" key="2">
    <source>
        <dbReference type="EMBL" id="KAA1097466.1"/>
    </source>
</evidence>
<organism evidence="2 5">
    <name type="scientific">Puccinia graminis f. sp. tritici</name>
    <dbReference type="NCBI Taxonomy" id="56615"/>
    <lineage>
        <taxon>Eukaryota</taxon>
        <taxon>Fungi</taxon>
        <taxon>Dikarya</taxon>
        <taxon>Basidiomycota</taxon>
        <taxon>Pucciniomycotina</taxon>
        <taxon>Pucciniomycetes</taxon>
        <taxon>Pucciniales</taxon>
        <taxon>Pucciniaceae</taxon>
        <taxon>Puccinia</taxon>
    </lineage>
</organism>
<evidence type="ECO:0008006" key="7">
    <source>
        <dbReference type="Google" id="ProtNLM"/>
    </source>
</evidence>
<dbReference type="EMBL" id="VSWC01000066">
    <property type="protein sequence ID" value="KAA1097466.1"/>
    <property type="molecule type" value="Genomic_DNA"/>
</dbReference>
<evidence type="ECO:0000256" key="1">
    <source>
        <dbReference type="SAM" id="SignalP"/>
    </source>
</evidence>
<sequence>MHFLQSLILMAIIACQLAIAEVFRCRQVNGEPADDWVAVCGGASKADPNKYEMTKANTEVNDKAAHNCVGAPLQETKCCRKNAFKFQENTNHRFQTITVDLSAITEDHNCIRPRLEDTPF</sequence>
<dbReference type="OrthoDB" id="2509944at2759"/>
<dbReference type="Proteomes" id="UP000325313">
    <property type="component" value="Unassembled WGS sequence"/>
</dbReference>
<proteinExistence type="predicted"/>
<gene>
    <name evidence="3" type="ORF">PGT21_007440</name>
    <name evidence="2" type="ORF">PGT21_007973</name>
    <name evidence="4" type="ORF">PGTUg99_030848</name>
</gene>
<comment type="caution">
    <text evidence="2">The sequence shown here is derived from an EMBL/GenBank/DDBJ whole genome shotgun (WGS) entry which is preliminary data.</text>
</comment>
<dbReference type="Proteomes" id="UP000324748">
    <property type="component" value="Unassembled WGS sequence"/>
</dbReference>